<evidence type="ECO:0000259" key="3">
    <source>
        <dbReference type="PROSITE" id="PS51724"/>
    </source>
</evidence>
<keyword evidence="2" id="KW-0812">Transmembrane</keyword>
<keyword evidence="2" id="KW-0472">Membrane</keyword>
<dbReference type="GO" id="GO:0042834">
    <property type="term" value="F:peptidoglycan binding"/>
    <property type="evidence" value="ECO:0007669"/>
    <property type="project" value="InterPro"/>
</dbReference>
<evidence type="ECO:0000256" key="2">
    <source>
        <dbReference type="SAM" id="Phobius"/>
    </source>
</evidence>
<evidence type="ECO:0000313" key="5">
    <source>
        <dbReference type="Proteomes" id="UP000318710"/>
    </source>
</evidence>
<protein>
    <submittedName>
        <fullName evidence="4">SPOR domain-containing protein</fullName>
    </submittedName>
</protein>
<dbReference type="AlphaFoldDB" id="A0A520N414"/>
<accession>A0A520N414</accession>
<evidence type="ECO:0000256" key="1">
    <source>
        <dbReference type="SAM" id="MobiDB-lite"/>
    </source>
</evidence>
<feature type="transmembrane region" description="Helical" evidence="2">
    <location>
        <begin position="31"/>
        <end position="54"/>
    </location>
</feature>
<comment type="caution">
    <text evidence="4">The sequence shown here is derived from an EMBL/GenBank/DDBJ whole genome shotgun (WGS) entry which is preliminary data.</text>
</comment>
<dbReference type="Pfam" id="PF05036">
    <property type="entry name" value="SPOR"/>
    <property type="match status" value="1"/>
</dbReference>
<dbReference type="PROSITE" id="PS51724">
    <property type="entry name" value="SPOR"/>
    <property type="match status" value="1"/>
</dbReference>
<name>A0A520N414_9GAMM</name>
<dbReference type="InterPro" id="IPR007730">
    <property type="entry name" value="SPOR-like_dom"/>
</dbReference>
<dbReference type="Proteomes" id="UP000318710">
    <property type="component" value="Unassembled WGS sequence"/>
</dbReference>
<sequence length="177" mass="19609">MKDFANIKGNKSKKNKRKTVFTSKKPSVNTISTSTILILIFISVGLASSSIFLLKTDVISIKTANTSNTVNIDFPSSLMENSVLIEFNEENNSLECQYFVQIGAYGNKKYALEAIKMLNSDIENLSINEVYSTLLPGKLLNSVISGPYINRSAANNAKEKITKIGFEPRLRTVCKEN</sequence>
<feature type="domain" description="SPOR" evidence="3">
    <location>
        <begin position="92"/>
        <end position="173"/>
    </location>
</feature>
<reference evidence="4 5" key="1">
    <citation type="submission" date="2019-02" db="EMBL/GenBank/DDBJ databases">
        <title>Prokaryotic population dynamics and viral predation in marine succession experiment using metagenomics: the confinement effect.</title>
        <authorList>
            <person name="Haro-Moreno J.M."/>
            <person name="Rodriguez-Valera F."/>
            <person name="Lopez-Perez M."/>
        </authorList>
    </citation>
    <scope>NUCLEOTIDE SEQUENCE [LARGE SCALE GENOMIC DNA]</scope>
    <source>
        <strain evidence="4">MED-G160</strain>
    </source>
</reference>
<dbReference type="InterPro" id="IPR036680">
    <property type="entry name" value="SPOR-like_sf"/>
</dbReference>
<keyword evidence="2" id="KW-1133">Transmembrane helix</keyword>
<feature type="compositionally biased region" description="Basic residues" evidence="1">
    <location>
        <begin position="10"/>
        <end position="19"/>
    </location>
</feature>
<dbReference type="EMBL" id="SHBF01000004">
    <property type="protein sequence ID" value="RZO28241.1"/>
    <property type="molecule type" value="Genomic_DNA"/>
</dbReference>
<gene>
    <name evidence="4" type="ORF">EVA93_01265</name>
</gene>
<organism evidence="4 5">
    <name type="scientific">SAR86 cluster bacterium</name>
    <dbReference type="NCBI Taxonomy" id="2030880"/>
    <lineage>
        <taxon>Bacteria</taxon>
        <taxon>Pseudomonadati</taxon>
        <taxon>Pseudomonadota</taxon>
        <taxon>Gammaproteobacteria</taxon>
        <taxon>SAR86 cluster</taxon>
    </lineage>
</organism>
<dbReference type="SUPFAM" id="SSF110997">
    <property type="entry name" value="Sporulation related repeat"/>
    <property type="match status" value="1"/>
</dbReference>
<dbReference type="Gene3D" id="3.30.70.1070">
    <property type="entry name" value="Sporulation related repeat"/>
    <property type="match status" value="1"/>
</dbReference>
<proteinExistence type="predicted"/>
<feature type="region of interest" description="Disordered" evidence="1">
    <location>
        <begin position="1"/>
        <end position="20"/>
    </location>
</feature>
<evidence type="ECO:0000313" key="4">
    <source>
        <dbReference type="EMBL" id="RZO28241.1"/>
    </source>
</evidence>